<accession>A0A7U3VLZ8</accession>
<dbReference type="AlphaFoldDB" id="A0A7U3VLZ8"/>
<evidence type="ECO:0000313" key="3">
    <source>
        <dbReference type="EMBL" id="BBA96057.1"/>
    </source>
</evidence>
<name>A0A7U3VLZ8_9ACTN</name>
<reference evidence="3 4" key="4">
    <citation type="journal article" date="2020" name="Sci. Rep.">
        <title>beta-carboline chemical signals induce reveromycin production through a LuxR family regulator in Streptomyces sp. SN-593.</title>
        <authorList>
            <person name="Panthee S."/>
            <person name="Kito N."/>
            <person name="Hayashi T."/>
            <person name="Shimizu T."/>
            <person name="Ishikawa J."/>
            <person name="Hamamoto H."/>
            <person name="Osada H."/>
            <person name="Takahashi S."/>
        </authorList>
    </citation>
    <scope>NUCLEOTIDE SEQUENCE [LARGE SCALE GENOMIC DNA]</scope>
    <source>
        <strain evidence="3 4">SN-593</strain>
    </source>
</reference>
<evidence type="ECO:0000256" key="2">
    <source>
        <dbReference type="SAM" id="Phobius"/>
    </source>
</evidence>
<reference evidence="3 4" key="3">
    <citation type="journal article" date="2011" name="Nat. Chem. Biol.">
        <title>Reveromycin A biosynthesis uses RevG and RevJ for stereospecific spiroacetal formation.</title>
        <authorList>
            <person name="Takahashi S."/>
            <person name="Toyoda A."/>
            <person name="Sekiyama Y."/>
            <person name="Takagi H."/>
            <person name="Nogawa T."/>
            <person name="Uramoto M."/>
            <person name="Suzuki R."/>
            <person name="Koshino H."/>
            <person name="Kumano T."/>
            <person name="Panthee S."/>
            <person name="Dairi T."/>
            <person name="Ishikawa J."/>
            <person name="Ikeda H."/>
            <person name="Sakaki Y."/>
            <person name="Osada H."/>
        </authorList>
    </citation>
    <scope>NUCLEOTIDE SEQUENCE [LARGE SCALE GENOMIC DNA]</scope>
    <source>
        <strain evidence="3 4">SN-593</strain>
    </source>
</reference>
<reference evidence="3 4" key="2">
    <citation type="journal article" date="2011" name="J. Antibiot.">
        <title>Furaquinocins I and J: novel polyketide isoprenoid hybrid compounds from Streptomyces reveromyceticus SN-593.</title>
        <authorList>
            <person name="Panthee S."/>
            <person name="Takahashi S."/>
            <person name="Takagi H."/>
            <person name="Nogawa T."/>
            <person name="Oowada E."/>
            <person name="Uramoto M."/>
            <person name="Osada H."/>
        </authorList>
    </citation>
    <scope>NUCLEOTIDE SEQUENCE [LARGE SCALE GENOMIC DNA]</scope>
    <source>
        <strain evidence="3 4">SN-593</strain>
    </source>
</reference>
<evidence type="ECO:0000313" key="4">
    <source>
        <dbReference type="Proteomes" id="UP000595703"/>
    </source>
</evidence>
<feature type="transmembrane region" description="Helical" evidence="2">
    <location>
        <begin position="35"/>
        <end position="52"/>
    </location>
</feature>
<protein>
    <recommendedName>
        <fullName evidence="5">Cellulose synthase</fullName>
    </recommendedName>
</protein>
<evidence type="ECO:0008006" key="5">
    <source>
        <dbReference type="Google" id="ProtNLM"/>
    </source>
</evidence>
<dbReference type="EMBL" id="AP018365">
    <property type="protein sequence ID" value="BBA96057.1"/>
    <property type="molecule type" value="Genomic_DNA"/>
</dbReference>
<feature type="transmembrane region" description="Helical" evidence="2">
    <location>
        <begin position="6"/>
        <end position="23"/>
    </location>
</feature>
<dbReference type="Proteomes" id="UP000595703">
    <property type="component" value="Chromosome"/>
</dbReference>
<dbReference type="RefSeq" id="WP_202232546.1">
    <property type="nucleotide sequence ID" value="NZ_AP018365.1"/>
</dbReference>
<keyword evidence="2" id="KW-0812">Transmembrane</keyword>
<evidence type="ECO:0000256" key="1">
    <source>
        <dbReference type="SAM" id="MobiDB-lite"/>
    </source>
</evidence>
<organism evidence="3 4">
    <name type="scientific">Actinacidiphila reveromycinica</name>
    <dbReference type="NCBI Taxonomy" id="659352"/>
    <lineage>
        <taxon>Bacteria</taxon>
        <taxon>Bacillati</taxon>
        <taxon>Actinomycetota</taxon>
        <taxon>Actinomycetes</taxon>
        <taxon>Kitasatosporales</taxon>
        <taxon>Streptomycetaceae</taxon>
        <taxon>Actinacidiphila</taxon>
    </lineage>
</organism>
<keyword evidence="2" id="KW-1133">Transmembrane helix</keyword>
<feature type="compositionally biased region" description="Low complexity" evidence="1">
    <location>
        <begin position="114"/>
        <end position="127"/>
    </location>
</feature>
<feature type="region of interest" description="Disordered" evidence="1">
    <location>
        <begin position="114"/>
        <end position="141"/>
    </location>
</feature>
<dbReference type="KEGG" id="arev:RVR_1183"/>
<reference evidence="3 4" key="1">
    <citation type="journal article" date="2010" name="J. Bacteriol.">
        <title>Biochemical characterization of a novel indole prenyltransferase from Streptomyces sp. SN-593.</title>
        <authorList>
            <person name="Takahashi S."/>
            <person name="Takagi H."/>
            <person name="Toyoda A."/>
            <person name="Uramoto M."/>
            <person name="Nogawa T."/>
            <person name="Ueki M."/>
            <person name="Sakaki Y."/>
            <person name="Osada H."/>
        </authorList>
    </citation>
    <scope>NUCLEOTIDE SEQUENCE [LARGE SCALE GENOMIC DNA]</scope>
    <source>
        <strain evidence="3 4">SN-593</strain>
    </source>
</reference>
<feature type="transmembrane region" description="Helical" evidence="2">
    <location>
        <begin position="72"/>
        <end position="92"/>
    </location>
</feature>
<keyword evidence="2" id="KW-0472">Membrane</keyword>
<gene>
    <name evidence="3" type="ORF">RVR_1183</name>
</gene>
<keyword evidence="4" id="KW-1185">Reference proteome</keyword>
<proteinExistence type="predicted"/>
<sequence>MLTDTLCAALSAGGLAIAIVTAYRRRFLAATRIAAFSLLPVGLALAGLVTLGRKIGTATGDWAVDLVLKPSVWLGFGVIACSAVLFGITRLVSGRRGRRGGDTSAAATGPAAVAGAAGPAAGSAPALSGGGRRSRAASDSGLSDFADVEEILKRRGI</sequence>